<dbReference type="AlphaFoldDB" id="A0A7L4ZM84"/>
<protein>
    <submittedName>
        <fullName evidence="1">Uncharacterized protein</fullName>
    </submittedName>
</protein>
<dbReference type="EMBL" id="CP019288">
    <property type="protein sequence ID" value="QHI37296.1"/>
    <property type="molecule type" value="Genomic_DNA"/>
</dbReference>
<accession>A0A7L4ZM84</accession>
<evidence type="ECO:0000313" key="2">
    <source>
        <dbReference type="Proteomes" id="UP000464657"/>
    </source>
</evidence>
<reference evidence="1 2" key="1">
    <citation type="journal article" date="2013" name="Int. J. Syst. Evol. Microbiol.">
        <title>Kordia antarctica sp. nov., isolated from Antarctic seawater.</title>
        <authorList>
            <person name="Baek K."/>
            <person name="Choi A."/>
            <person name="Kang I."/>
            <person name="Lee K."/>
            <person name="Cho J.C."/>
        </authorList>
    </citation>
    <scope>NUCLEOTIDE SEQUENCE [LARGE SCALE GENOMIC DNA]</scope>
    <source>
        <strain evidence="1 2">IMCC3317</strain>
    </source>
</reference>
<dbReference type="Proteomes" id="UP000464657">
    <property type="component" value="Chromosome"/>
</dbReference>
<dbReference type="RefSeq" id="WP_160129937.1">
    <property type="nucleotide sequence ID" value="NZ_CP019288.1"/>
</dbReference>
<organism evidence="1 2">
    <name type="scientific">Kordia antarctica</name>
    <dbReference type="NCBI Taxonomy" id="1218801"/>
    <lineage>
        <taxon>Bacteria</taxon>
        <taxon>Pseudomonadati</taxon>
        <taxon>Bacteroidota</taxon>
        <taxon>Flavobacteriia</taxon>
        <taxon>Flavobacteriales</taxon>
        <taxon>Flavobacteriaceae</taxon>
        <taxon>Kordia</taxon>
    </lineage>
</organism>
<dbReference type="KEGG" id="kan:IMCC3317_26750"/>
<dbReference type="OrthoDB" id="1365708at2"/>
<gene>
    <name evidence="1" type="ORF">IMCC3317_26750</name>
</gene>
<proteinExistence type="predicted"/>
<evidence type="ECO:0000313" key="1">
    <source>
        <dbReference type="EMBL" id="QHI37296.1"/>
    </source>
</evidence>
<sequence length="490" mass="56165">MRYKYMLFFAFLLFHISNSYGQVKVAEGIREATDTTLTEEGEILVIRDSLKVKESRFLKVISFLEQLKKEDNSSTEYTKLKDSKELEAFELFREIESYKARLYDLSQEVKILKPKLASNESKKLTELELKNIIGKEFTSFVTGNSTSIGNYASIDTEASKLMFSVNYIMSNNNILGVTLEGASKDGILPIFSNASLNTGIGVGVTYHRIINSSVTYDLFEKKYFDIVELPVAKAKARQKYESHRKIIEKDASLDIIDKSKLSEKIDDKEKKEYSSLFENYKSVDISWFSFGAKLNKDSFKLSQEEVFSLEKVIDTSFTGFELNAQYSRYSVKDKFSGKPTFLNIGATFKAINNLSSLRKLEIKESTIFQEDETTEVSGSSTFNVYQGDYKSRLSELFFYLHYYKYFNNNSKVAFHLYPRVTFTEFEKPLIDLDVGLLFSLKSKKNKKAVVNAEIFYSLTDIGSNRSPSRERLLNDGIVGLRFTLPFSINL</sequence>
<keyword evidence="2" id="KW-1185">Reference proteome</keyword>
<name>A0A7L4ZM84_9FLAO</name>